<organism evidence="2 3">
    <name type="scientific">Lentinus brumalis</name>
    <dbReference type="NCBI Taxonomy" id="2498619"/>
    <lineage>
        <taxon>Eukaryota</taxon>
        <taxon>Fungi</taxon>
        <taxon>Dikarya</taxon>
        <taxon>Basidiomycota</taxon>
        <taxon>Agaricomycotina</taxon>
        <taxon>Agaricomycetes</taxon>
        <taxon>Polyporales</taxon>
        <taxon>Polyporaceae</taxon>
        <taxon>Lentinus</taxon>
    </lineage>
</organism>
<keyword evidence="1" id="KW-0812">Transmembrane</keyword>
<accession>A0A371CS98</accession>
<keyword evidence="1" id="KW-0472">Membrane</keyword>
<protein>
    <submittedName>
        <fullName evidence="2">Uncharacterized protein</fullName>
    </submittedName>
</protein>
<dbReference type="AlphaFoldDB" id="A0A371CS98"/>
<feature type="transmembrane region" description="Helical" evidence="1">
    <location>
        <begin position="31"/>
        <end position="56"/>
    </location>
</feature>
<evidence type="ECO:0000313" key="2">
    <source>
        <dbReference type="EMBL" id="RDX43164.1"/>
    </source>
</evidence>
<dbReference type="InterPro" id="IPR038213">
    <property type="entry name" value="IFI6/IFI27-like_sf"/>
</dbReference>
<dbReference type="Gene3D" id="6.10.110.10">
    <property type="match status" value="1"/>
</dbReference>
<feature type="transmembrane region" description="Helical" evidence="1">
    <location>
        <begin position="68"/>
        <end position="89"/>
    </location>
</feature>
<dbReference type="EMBL" id="KZ857469">
    <property type="protein sequence ID" value="RDX43164.1"/>
    <property type="molecule type" value="Genomic_DNA"/>
</dbReference>
<evidence type="ECO:0000256" key="1">
    <source>
        <dbReference type="SAM" id="Phobius"/>
    </source>
</evidence>
<reference evidence="2 3" key="1">
    <citation type="journal article" date="2018" name="Biotechnol. Biofuels">
        <title>Integrative visual omics of the white-rot fungus Polyporus brumalis exposes the biotechnological potential of its oxidative enzymes for delignifying raw plant biomass.</title>
        <authorList>
            <person name="Miyauchi S."/>
            <person name="Rancon A."/>
            <person name="Drula E."/>
            <person name="Hage H."/>
            <person name="Chaduli D."/>
            <person name="Favel A."/>
            <person name="Grisel S."/>
            <person name="Henrissat B."/>
            <person name="Herpoel-Gimbert I."/>
            <person name="Ruiz-Duenas F.J."/>
            <person name="Chevret D."/>
            <person name="Hainaut M."/>
            <person name="Lin J."/>
            <person name="Wang M."/>
            <person name="Pangilinan J."/>
            <person name="Lipzen A."/>
            <person name="Lesage-Meessen L."/>
            <person name="Navarro D."/>
            <person name="Riley R."/>
            <person name="Grigoriev I.V."/>
            <person name="Zhou S."/>
            <person name="Raouche S."/>
            <person name="Rosso M.N."/>
        </authorList>
    </citation>
    <scope>NUCLEOTIDE SEQUENCE [LARGE SCALE GENOMIC DNA]</scope>
    <source>
        <strain evidence="2 3">BRFM 1820</strain>
    </source>
</reference>
<evidence type="ECO:0000313" key="3">
    <source>
        <dbReference type="Proteomes" id="UP000256964"/>
    </source>
</evidence>
<sequence length="95" mass="8582">MTIAKVAGGVALIGVSAPVLATAGAAIALPAVGFTGAGIAAGSIAAAAQSVVYGAFTCGVFSSLQAAGATVVVPGILNVAGAVGGAVLGGKLVTM</sequence>
<name>A0A371CS98_9APHY</name>
<keyword evidence="1" id="KW-1133">Transmembrane helix</keyword>
<dbReference type="Proteomes" id="UP000256964">
    <property type="component" value="Unassembled WGS sequence"/>
</dbReference>
<proteinExistence type="predicted"/>
<gene>
    <name evidence="2" type="ORF">OH76DRAFT_1410379</name>
</gene>
<keyword evidence="3" id="KW-1185">Reference proteome</keyword>